<name>A0A450SSF3_9GAMM</name>
<organism evidence="3">
    <name type="scientific">Candidatus Kentrum sp. FM</name>
    <dbReference type="NCBI Taxonomy" id="2126340"/>
    <lineage>
        <taxon>Bacteria</taxon>
        <taxon>Pseudomonadati</taxon>
        <taxon>Pseudomonadota</taxon>
        <taxon>Gammaproteobacteria</taxon>
        <taxon>Candidatus Kentrum</taxon>
    </lineage>
</organism>
<evidence type="ECO:0000313" key="5">
    <source>
        <dbReference type="EMBL" id="VFK11498.1"/>
    </source>
</evidence>
<dbReference type="EMBL" id="CAADFL010000186">
    <property type="protein sequence ID" value="VFK11498.1"/>
    <property type="molecule type" value="Genomic_DNA"/>
</dbReference>
<keyword evidence="2" id="KW-0472">Membrane</keyword>
<accession>A0A450SSF3</accession>
<protein>
    <submittedName>
        <fullName evidence="3">Uncharacterized protein</fullName>
    </submittedName>
</protein>
<keyword evidence="2" id="KW-0812">Transmembrane</keyword>
<sequence>MIGIVYGGHEQNWWGRVTSWYFNGVEDASNFIFFSFPRTGGQEPDNNNRETRQMIDWPIFGQYVFLGAMGAASVEWLKAYELSGKKEQEAYVAMLKSPIYWFKFVLFIFASGFVAWAMHVNAEEPNLLYIVLTGMAASALANKGVEAVLSRGQAHAGVSNTGTPDIGTPNTSGPNISRLKPNVPNAGVKNNKPSVRDLF</sequence>
<reference evidence="3" key="1">
    <citation type="submission" date="2019-02" db="EMBL/GenBank/DDBJ databases">
        <authorList>
            <person name="Gruber-Vodicka R. H."/>
            <person name="Seah K. B. B."/>
        </authorList>
    </citation>
    <scope>NUCLEOTIDE SEQUENCE</scope>
    <source>
        <strain evidence="3">BECK_BZ163</strain>
        <strain evidence="5">BECK_BZ164</strain>
        <strain evidence="4">BECK_BZ165</strain>
    </source>
</reference>
<evidence type="ECO:0000256" key="1">
    <source>
        <dbReference type="SAM" id="MobiDB-lite"/>
    </source>
</evidence>
<feature type="compositionally biased region" description="Polar residues" evidence="1">
    <location>
        <begin position="159"/>
        <end position="175"/>
    </location>
</feature>
<dbReference type="EMBL" id="CAADFA010000187">
    <property type="protein sequence ID" value="VFJ56884.1"/>
    <property type="molecule type" value="Genomic_DNA"/>
</dbReference>
<dbReference type="AlphaFoldDB" id="A0A450SSF3"/>
<feature type="region of interest" description="Disordered" evidence="1">
    <location>
        <begin position="159"/>
        <end position="199"/>
    </location>
</feature>
<evidence type="ECO:0000313" key="3">
    <source>
        <dbReference type="EMBL" id="VFJ56788.1"/>
    </source>
</evidence>
<evidence type="ECO:0000313" key="4">
    <source>
        <dbReference type="EMBL" id="VFJ56884.1"/>
    </source>
</evidence>
<proteinExistence type="predicted"/>
<dbReference type="EMBL" id="CAADEZ010000175">
    <property type="protein sequence ID" value="VFJ56788.1"/>
    <property type="molecule type" value="Genomic_DNA"/>
</dbReference>
<feature type="transmembrane region" description="Helical" evidence="2">
    <location>
        <begin position="59"/>
        <end position="79"/>
    </location>
</feature>
<gene>
    <name evidence="3" type="ORF">BECKFM1743A_GA0114220_101754</name>
    <name evidence="5" type="ORF">BECKFM1743B_GA0114221_101864</name>
    <name evidence="4" type="ORF">BECKFM1743C_GA0114222_101874</name>
</gene>
<evidence type="ECO:0000256" key="2">
    <source>
        <dbReference type="SAM" id="Phobius"/>
    </source>
</evidence>
<feature type="transmembrane region" description="Helical" evidence="2">
    <location>
        <begin position="100"/>
        <end position="120"/>
    </location>
</feature>
<keyword evidence="2" id="KW-1133">Transmembrane helix</keyword>